<dbReference type="OrthoDB" id="9812661at2"/>
<dbReference type="Pfam" id="PF01098">
    <property type="entry name" value="FTSW_RODA_SPOVE"/>
    <property type="match status" value="1"/>
</dbReference>
<keyword evidence="6" id="KW-0573">Peptidoglycan synthesis</keyword>
<gene>
    <name evidence="17" type="ORF">AO498_04815</name>
</gene>
<feature type="transmembrane region" description="Helical" evidence="16">
    <location>
        <begin position="310"/>
        <end position="335"/>
    </location>
</feature>
<evidence type="ECO:0000256" key="9">
    <source>
        <dbReference type="ARBA" id="ARBA00032370"/>
    </source>
</evidence>
<keyword evidence="3" id="KW-0808">Transferase</keyword>
<dbReference type="Proteomes" id="UP000073816">
    <property type="component" value="Chromosome"/>
</dbReference>
<feature type="transmembrane region" description="Helical" evidence="16">
    <location>
        <begin position="53"/>
        <end position="71"/>
    </location>
</feature>
<comment type="similarity">
    <text evidence="11">Belongs to the SEDS family. FtsW subfamily.</text>
</comment>
<reference evidence="18" key="1">
    <citation type="submission" date="2015-09" db="EMBL/GenBank/DDBJ databases">
        <title>Complete sequence of Algoriphagus sp. M8-2.</title>
        <authorList>
            <person name="Shintani M."/>
        </authorList>
    </citation>
    <scope>NUCLEOTIDE SEQUENCE [LARGE SCALE GENOMIC DNA]</scope>
    <source>
        <strain evidence="18">M8-2</strain>
    </source>
</reference>
<comment type="catalytic activity">
    <reaction evidence="15">
        <text>[GlcNAc-(1-&gt;4)-Mur2Ac(oyl-L-Ala-gamma-D-Glu-L-Lys-D-Ala-D-Ala)](n)-di-trans,octa-cis-undecaprenyl diphosphate + beta-D-GlcNAc-(1-&gt;4)-Mur2Ac(oyl-L-Ala-gamma-D-Glu-L-Lys-D-Ala-D-Ala)-di-trans,octa-cis-undecaprenyl diphosphate = [GlcNAc-(1-&gt;4)-Mur2Ac(oyl-L-Ala-gamma-D-Glu-L-Lys-D-Ala-D-Ala)](n+1)-di-trans,octa-cis-undecaprenyl diphosphate + di-trans,octa-cis-undecaprenyl diphosphate + H(+)</text>
        <dbReference type="Rhea" id="RHEA:23708"/>
        <dbReference type="Rhea" id="RHEA-COMP:9602"/>
        <dbReference type="Rhea" id="RHEA-COMP:9603"/>
        <dbReference type="ChEBI" id="CHEBI:15378"/>
        <dbReference type="ChEBI" id="CHEBI:58405"/>
        <dbReference type="ChEBI" id="CHEBI:60033"/>
        <dbReference type="ChEBI" id="CHEBI:78435"/>
        <dbReference type="EC" id="2.4.99.28"/>
    </reaction>
</comment>
<dbReference type="GO" id="GO:0015648">
    <property type="term" value="F:lipid-linked peptidoglycan transporter activity"/>
    <property type="evidence" value="ECO:0007669"/>
    <property type="project" value="TreeGrafter"/>
</dbReference>
<feature type="transmembrane region" description="Helical" evidence="16">
    <location>
        <begin position="193"/>
        <end position="211"/>
    </location>
</feature>
<keyword evidence="2" id="KW-0328">Glycosyltransferase</keyword>
<accession>A0A142EKR2</accession>
<evidence type="ECO:0000256" key="10">
    <source>
        <dbReference type="ARBA" id="ARBA00033270"/>
    </source>
</evidence>
<keyword evidence="4 16" id="KW-0812">Transmembrane</keyword>
<keyword evidence="18" id="KW-1185">Reference proteome</keyword>
<dbReference type="KEGG" id="alm:AO498_04815"/>
<feature type="transmembrane region" description="Helical" evidence="16">
    <location>
        <begin position="17"/>
        <end position="41"/>
    </location>
</feature>
<evidence type="ECO:0000256" key="13">
    <source>
        <dbReference type="ARBA" id="ARBA00041418"/>
    </source>
</evidence>
<dbReference type="GO" id="GO:0008360">
    <property type="term" value="P:regulation of cell shape"/>
    <property type="evidence" value="ECO:0007669"/>
    <property type="project" value="UniProtKB-KW"/>
</dbReference>
<evidence type="ECO:0000256" key="16">
    <source>
        <dbReference type="SAM" id="Phobius"/>
    </source>
</evidence>
<comment type="subcellular location">
    <subcellularLocation>
        <location evidence="1">Membrane</location>
        <topology evidence="1">Multi-pass membrane protein</topology>
    </subcellularLocation>
</comment>
<evidence type="ECO:0000256" key="8">
    <source>
        <dbReference type="ARBA" id="ARBA00023136"/>
    </source>
</evidence>
<dbReference type="RefSeq" id="WP_067544337.1">
    <property type="nucleotide sequence ID" value="NZ_CP012836.1"/>
</dbReference>
<dbReference type="PATRIC" id="fig|1727163.4.peg.1000"/>
<evidence type="ECO:0000256" key="5">
    <source>
        <dbReference type="ARBA" id="ARBA00022960"/>
    </source>
</evidence>
<evidence type="ECO:0000313" key="18">
    <source>
        <dbReference type="Proteomes" id="UP000073816"/>
    </source>
</evidence>
<evidence type="ECO:0000313" key="17">
    <source>
        <dbReference type="EMBL" id="AMQ55717.1"/>
    </source>
</evidence>
<feature type="transmembrane region" description="Helical" evidence="16">
    <location>
        <begin position="272"/>
        <end position="298"/>
    </location>
</feature>
<evidence type="ECO:0000256" key="6">
    <source>
        <dbReference type="ARBA" id="ARBA00022984"/>
    </source>
</evidence>
<dbReference type="GO" id="GO:0005886">
    <property type="term" value="C:plasma membrane"/>
    <property type="evidence" value="ECO:0007669"/>
    <property type="project" value="TreeGrafter"/>
</dbReference>
<dbReference type="AlphaFoldDB" id="A0A142EKR2"/>
<evidence type="ECO:0000256" key="7">
    <source>
        <dbReference type="ARBA" id="ARBA00022989"/>
    </source>
</evidence>
<dbReference type="GO" id="GO:0051301">
    <property type="term" value="P:cell division"/>
    <property type="evidence" value="ECO:0007669"/>
    <property type="project" value="UniProtKB-KW"/>
</dbReference>
<protein>
    <recommendedName>
        <fullName evidence="12">Probable peptidoglycan glycosyltransferase FtsW</fullName>
        <ecNumber evidence="14">2.4.99.28</ecNumber>
    </recommendedName>
    <alternativeName>
        <fullName evidence="13">Cell division protein FtsW</fullName>
    </alternativeName>
    <alternativeName>
        <fullName evidence="10">Cell wall polymerase</fullName>
    </alternativeName>
    <alternativeName>
        <fullName evidence="9">Peptidoglycan polymerase</fullName>
    </alternativeName>
</protein>
<proteinExistence type="inferred from homology"/>
<dbReference type="PANTHER" id="PTHR30474">
    <property type="entry name" value="CELL CYCLE PROTEIN"/>
    <property type="match status" value="1"/>
</dbReference>
<evidence type="ECO:0000256" key="15">
    <source>
        <dbReference type="ARBA" id="ARBA00049902"/>
    </source>
</evidence>
<dbReference type="InterPro" id="IPR001182">
    <property type="entry name" value="FtsW/RodA"/>
</dbReference>
<evidence type="ECO:0000256" key="14">
    <source>
        <dbReference type="ARBA" id="ARBA00044770"/>
    </source>
</evidence>
<evidence type="ECO:0000256" key="11">
    <source>
        <dbReference type="ARBA" id="ARBA00038053"/>
    </source>
</evidence>
<feature type="transmembrane region" description="Helical" evidence="16">
    <location>
        <begin position="347"/>
        <end position="368"/>
    </location>
</feature>
<dbReference type="GO" id="GO:0008955">
    <property type="term" value="F:peptidoglycan glycosyltransferase activity"/>
    <property type="evidence" value="ECO:0007669"/>
    <property type="project" value="UniProtKB-EC"/>
</dbReference>
<feature type="transmembrane region" description="Helical" evidence="16">
    <location>
        <begin position="78"/>
        <end position="99"/>
    </location>
</feature>
<evidence type="ECO:0000256" key="2">
    <source>
        <dbReference type="ARBA" id="ARBA00022676"/>
    </source>
</evidence>
<dbReference type="PANTHER" id="PTHR30474:SF2">
    <property type="entry name" value="PEPTIDOGLYCAN GLYCOSYLTRANSFERASE FTSW-RELATED"/>
    <property type="match status" value="1"/>
</dbReference>
<evidence type="ECO:0000256" key="1">
    <source>
        <dbReference type="ARBA" id="ARBA00004141"/>
    </source>
</evidence>
<evidence type="ECO:0000256" key="3">
    <source>
        <dbReference type="ARBA" id="ARBA00022679"/>
    </source>
</evidence>
<keyword evidence="17" id="KW-0131">Cell cycle</keyword>
<keyword evidence="17" id="KW-0132">Cell division</keyword>
<dbReference type="EMBL" id="CP012836">
    <property type="protein sequence ID" value="AMQ55717.1"/>
    <property type="molecule type" value="Genomic_DNA"/>
</dbReference>
<evidence type="ECO:0000256" key="4">
    <source>
        <dbReference type="ARBA" id="ARBA00022692"/>
    </source>
</evidence>
<dbReference type="EC" id="2.4.99.28" evidence="14"/>
<keyword evidence="8 16" id="KW-0472">Membrane</keyword>
<dbReference type="GO" id="GO:0009252">
    <property type="term" value="P:peptidoglycan biosynthetic process"/>
    <property type="evidence" value="ECO:0007669"/>
    <property type="project" value="UniProtKB-KW"/>
</dbReference>
<keyword evidence="5" id="KW-0133">Cell shape</keyword>
<organism evidence="17 18">
    <name type="scientific">Algoriphagus sanaruensis</name>
    <dbReference type="NCBI Taxonomy" id="1727163"/>
    <lineage>
        <taxon>Bacteria</taxon>
        <taxon>Pseudomonadati</taxon>
        <taxon>Bacteroidota</taxon>
        <taxon>Cytophagia</taxon>
        <taxon>Cytophagales</taxon>
        <taxon>Cyclobacteriaceae</taxon>
        <taxon>Algoriphagus</taxon>
    </lineage>
</organism>
<feature type="transmembrane region" description="Helical" evidence="16">
    <location>
        <begin position="154"/>
        <end position="186"/>
    </location>
</feature>
<reference evidence="17 18" key="2">
    <citation type="journal article" date="2016" name="Genome Announc.">
        <title>Complete Genome Sequence of Algoriphagus sp. Strain M8-2, Isolated from a Brackish Lake.</title>
        <authorList>
            <person name="Muraguchi Y."/>
            <person name="Kushimoto K."/>
            <person name="Ohtsubo Y."/>
            <person name="Suzuki T."/>
            <person name="Dohra H."/>
            <person name="Kimbara K."/>
            <person name="Shintani M."/>
        </authorList>
    </citation>
    <scope>NUCLEOTIDE SEQUENCE [LARGE SCALE GENOMIC DNA]</scope>
    <source>
        <strain evidence="17 18">M8-2</strain>
    </source>
</reference>
<dbReference type="GO" id="GO:0032153">
    <property type="term" value="C:cell division site"/>
    <property type="evidence" value="ECO:0007669"/>
    <property type="project" value="TreeGrafter"/>
</dbReference>
<dbReference type="STRING" id="1727163.AO498_04815"/>
<sequence>MNTLKAWIDEHFKGDPIIWAIVILLSLFSILVVYSATGTLAYKTAGGNTEAYLFRHSFLVFLSLFVMWLAHKMPYRKYALYARLFMYLSIPLLAFTYFFGSNINEANRWITIPVINQAFQPSDLAKLSLIAALAAMLAKRQNNIKDFLGTFMPIILSIGVICGLIALANMSTAILLLLTCLLIMFIGRVPMKYLMLVVVVGILGLTIAGFTGQRGKTFITRITAFMESKEDDTKIPFQAEQSFIAIATGGITGKGPGNSEQRNSLPHPYSDFIFSIIIEEYGLVGGASVLFLYLALLYRGMRIVANSNKAFGGLLSAGLSFALVIQALVNMAVAVGLGPITGLPLPLLSMGGTSLVFTGTALGIILSVSRGDHQDEAAASQVETQRVGNRLRTA</sequence>
<evidence type="ECO:0000256" key="12">
    <source>
        <dbReference type="ARBA" id="ARBA00041185"/>
    </source>
</evidence>
<keyword evidence="7 16" id="KW-1133">Transmembrane helix</keyword>
<name>A0A142EKR2_9BACT</name>